<organism evidence="1 2">
    <name type="scientific">Gemmata obscuriglobus</name>
    <dbReference type="NCBI Taxonomy" id="114"/>
    <lineage>
        <taxon>Bacteria</taxon>
        <taxon>Pseudomonadati</taxon>
        <taxon>Planctomycetota</taxon>
        <taxon>Planctomycetia</taxon>
        <taxon>Gemmatales</taxon>
        <taxon>Gemmataceae</taxon>
        <taxon>Gemmata</taxon>
    </lineage>
</organism>
<dbReference type="RefSeq" id="WP_010036795.1">
    <property type="nucleotide sequence ID" value="NZ_CP025958.1"/>
</dbReference>
<evidence type="ECO:0000313" key="2">
    <source>
        <dbReference type="Proteomes" id="UP000245802"/>
    </source>
</evidence>
<dbReference type="AlphaFoldDB" id="A0A2Z3H4R3"/>
<proteinExistence type="predicted"/>
<dbReference type="Proteomes" id="UP000245802">
    <property type="component" value="Chromosome"/>
</dbReference>
<dbReference type="OrthoDB" id="240399at2"/>
<evidence type="ECO:0000313" key="1">
    <source>
        <dbReference type="EMBL" id="AWM38687.1"/>
    </source>
</evidence>
<keyword evidence="2" id="KW-1185">Reference proteome</keyword>
<dbReference type="EMBL" id="CP025958">
    <property type="protein sequence ID" value="AWM38687.1"/>
    <property type="molecule type" value="Genomic_DNA"/>
</dbReference>
<reference evidence="1 2" key="1">
    <citation type="submission" date="2018-01" db="EMBL/GenBank/DDBJ databases">
        <title>G. obscuriglobus.</title>
        <authorList>
            <person name="Franke J."/>
            <person name="Blomberg W."/>
            <person name="Selmecki A."/>
        </authorList>
    </citation>
    <scope>NUCLEOTIDE SEQUENCE [LARGE SCALE GENOMIC DNA]</scope>
    <source>
        <strain evidence="1 2">DSM 5831</strain>
    </source>
</reference>
<protein>
    <submittedName>
        <fullName evidence="1">Uncharacterized protein</fullName>
    </submittedName>
</protein>
<accession>A0A2Z3H4R3</accession>
<sequence length="462" mass="47343">MSVALTGTGGFFTRLGKLGKLLYAVNGDQSGYATVFGEIAAQYASTLKDRYGALATAETGLIRGQSAIVSAVQQLAQQTVLDMVAADQPAAARNLTDALNEVRRQMLASGDTIKASAVAVTVAALGTPTGSGAFVASTKRGDGLTLELLFPETGRLVCEADSYSDGLTAGRERFRYVGESGLNAGVFDYDWPAGSDANQTLTAVSADQNASTTGNLLTNGNFETWTGGTPTLDGTSGTAWVATGTAGTDFARNPTTPFRGGYDFEFKPGTGANTALTQTFGAATGTTAALKPLTSYAVNLWAKRTGSVSAGVLTVELVDGSNAVIADAQSANNSFTQSCSALTTIYAAVNGVFRTPGVLPATMKLRVRMSTALTGAAVRIDDVCLTPLTAAYQGGPGLAIFSGATPFLKTDAWTAAATNNRGGASYGATFQCLLDRFFGLRALGILFPSSGSPTIADSLISA</sequence>
<gene>
    <name evidence="1" type="ORF">C1280_17970</name>
</gene>
<dbReference type="Gene3D" id="2.60.120.260">
    <property type="entry name" value="Galactose-binding domain-like"/>
    <property type="match status" value="1"/>
</dbReference>
<name>A0A2Z3H4R3_9BACT</name>
<dbReference type="KEGG" id="gog:C1280_17970"/>